<dbReference type="InterPro" id="IPR036282">
    <property type="entry name" value="Glutathione-S-Trfase_C_sf"/>
</dbReference>
<dbReference type="Gene3D" id="3.40.30.10">
    <property type="entry name" value="Glutaredoxin"/>
    <property type="match status" value="1"/>
</dbReference>
<sequence length="248" mass="27809">MATEIVFYDIPSSLPNKAWSPNTLKTRYALNYKGLAYKTVWVEYPDIESVCRQIGAAPTRNKPDGRPHFTLPMIHDPSTGATIADSAKIAAYVDATYPDRPSLMPAGTVGLHRAFEDAAHPLIGPIYPYCLPASHALLNPVSAAYFRRTREELWGKTLENLTPAGDADRVEWKKLEDGFGKMDEWIRASGEGSKYLMGDVLCYADMWMAAYLLWLKLVLPGRWGEIASWHGGRWGTLLQNLEKYETVL</sequence>
<name>A0AAD7HHQ8_9AGAR</name>
<evidence type="ECO:0000313" key="2">
    <source>
        <dbReference type="EMBL" id="KAJ7720849.1"/>
    </source>
</evidence>
<gene>
    <name evidence="2" type="ORF">DFH07DRAFT_304058</name>
</gene>
<evidence type="ECO:0000313" key="3">
    <source>
        <dbReference type="Proteomes" id="UP001215280"/>
    </source>
</evidence>
<dbReference type="InterPro" id="IPR036249">
    <property type="entry name" value="Thioredoxin-like_sf"/>
</dbReference>
<evidence type="ECO:0000259" key="1">
    <source>
        <dbReference type="PROSITE" id="PS50404"/>
    </source>
</evidence>
<dbReference type="Proteomes" id="UP001215280">
    <property type="component" value="Unassembled WGS sequence"/>
</dbReference>
<dbReference type="Pfam" id="PF13409">
    <property type="entry name" value="GST_N_2"/>
    <property type="match status" value="1"/>
</dbReference>
<dbReference type="Gene3D" id="1.20.1050.10">
    <property type="match status" value="1"/>
</dbReference>
<feature type="domain" description="GST N-terminal" evidence="1">
    <location>
        <begin position="10"/>
        <end position="101"/>
    </location>
</feature>
<dbReference type="InterPro" id="IPR004045">
    <property type="entry name" value="Glutathione_S-Trfase_N"/>
</dbReference>
<dbReference type="PROSITE" id="PS50404">
    <property type="entry name" value="GST_NTER"/>
    <property type="match status" value="1"/>
</dbReference>
<accession>A0AAD7HHQ8</accession>
<proteinExistence type="predicted"/>
<dbReference type="SUPFAM" id="SSF52833">
    <property type="entry name" value="Thioredoxin-like"/>
    <property type="match status" value="1"/>
</dbReference>
<dbReference type="EMBL" id="JARJLG010000274">
    <property type="protein sequence ID" value="KAJ7720849.1"/>
    <property type="molecule type" value="Genomic_DNA"/>
</dbReference>
<dbReference type="Pfam" id="PF22041">
    <property type="entry name" value="GST_C_7"/>
    <property type="match status" value="1"/>
</dbReference>
<organism evidence="2 3">
    <name type="scientific">Mycena maculata</name>
    <dbReference type="NCBI Taxonomy" id="230809"/>
    <lineage>
        <taxon>Eukaryota</taxon>
        <taxon>Fungi</taxon>
        <taxon>Dikarya</taxon>
        <taxon>Basidiomycota</taxon>
        <taxon>Agaricomycotina</taxon>
        <taxon>Agaricomycetes</taxon>
        <taxon>Agaricomycetidae</taxon>
        <taxon>Agaricales</taxon>
        <taxon>Marasmiineae</taxon>
        <taxon>Mycenaceae</taxon>
        <taxon>Mycena</taxon>
    </lineage>
</organism>
<protein>
    <recommendedName>
        <fullName evidence="1">GST N-terminal domain-containing protein</fullName>
    </recommendedName>
</protein>
<dbReference type="AlphaFoldDB" id="A0AAD7HHQ8"/>
<dbReference type="SUPFAM" id="SSF47616">
    <property type="entry name" value="GST C-terminal domain-like"/>
    <property type="match status" value="1"/>
</dbReference>
<keyword evidence="3" id="KW-1185">Reference proteome</keyword>
<comment type="caution">
    <text evidence="2">The sequence shown here is derived from an EMBL/GenBank/DDBJ whole genome shotgun (WGS) entry which is preliminary data.</text>
</comment>
<dbReference type="InterPro" id="IPR054416">
    <property type="entry name" value="GST_UstS-like_C"/>
</dbReference>
<reference evidence="2" key="1">
    <citation type="submission" date="2023-03" db="EMBL/GenBank/DDBJ databases">
        <title>Massive genome expansion in bonnet fungi (Mycena s.s.) driven by repeated elements and novel gene families across ecological guilds.</title>
        <authorList>
            <consortium name="Lawrence Berkeley National Laboratory"/>
            <person name="Harder C.B."/>
            <person name="Miyauchi S."/>
            <person name="Viragh M."/>
            <person name="Kuo A."/>
            <person name="Thoen E."/>
            <person name="Andreopoulos B."/>
            <person name="Lu D."/>
            <person name="Skrede I."/>
            <person name="Drula E."/>
            <person name="Henrissat B."/>
            <person name="Morin E."/>
            <person name="Kohler A."/>
            <person name="Barry K."/>
            <person name="LaButti K."/>
            <person name="Morin E."/>
            <person name="Salamov A."/>
            <person name="Lipzen A."/>
            <person name="Mereny Z."/>
            <person name="Hegedus B."/>
            <person name="Baldrian P."/>
            <person name="Stursova M."/>
            <person name="Weitz H."/>
            <person name="Taylor A."/>
            <person name="Grigoriev I.V."/>
            <person name="Nagy L.G."/>
            <person name="Martin F."/>
            <person name="Kauserud H."/>
        </authorList>
    </citation>
    <scope>NUCLEOTIDE SEQUENCE</scope>
    <source>
        <strain evidence="2">CBHHK188m</strain>
    </source>
</reference>